<reference evidence="3 4" key="1">
    <citation type="submission" date="2020-05" db="EMBL/GenBank/DDBJ databases">
        <title>Ceratocystis lukuohia genome.</title>
        <authorList>
            <person name="Harrington T.C."/>
            <person name="Kim K."/>
            <person name="Mayers C.G."/>
        </authorList>
    </citation>
    <scope>NUCLEOTIDE SEQUENCE [LARGE SCALE GENOMIC DNA]</scope>
    <source>
        <strain evidence="3 4">C4212</strain>
    </source>
</reference>
<dbReference type="Proteomes" id="UP001610728">
    <property type="component" value="Unassembled WGS sequence"/>
</dbReference>
<feature type="signal peptide" evidence="2">
    <location>
        <begin position="1"/>
        <end position="19"/>
    </location>
</feature>
<evidence type="ECO:0000256" key="2">
    <source>
        <dbReference type="SAM" id="SignalP"/>
    </source>
</evidence>
<dbReference type="RefSeq" id="XP_070856094.1">
    <property type="nucleotide sequence ID" value="XM_071001639.1"/>
</dbReference>
<accession>A0ABR4M9J6</accession>
<dbReference type="GeneID" id="98121432"/>
<keyword evidence="2" id="KW-0732">Signal</keyword>
<gene>
    <name evidence="3" type="ORF">HOO65_090208</name>
</gene>
<organism evidence="3 4">
    <name type="scientific">Ceratocystis lukuohia</name>
    <dbReference type="NCBI Taxonomy" id="2019550"/>
    <lineage>
        <taxon>Eukaryota</taxon>
        <taxon>Fungi</taxon>
        <taxon>Dikarya</taxon>
        <taxon>Ascomycota</taxon>
        <taxon>Pezizomycotina</taxon>
        <taxon>Sordariomycetes</taxon>
        <taxon>Hypocreomycetidae</taxon>
        <taxon>Microascales</taxon>
        <taxon>Ceratocystidaceae</taxon>
        <taxon>Ceratocystis</taxon>
    </lineage>
</organism>
<feature type="region of interest" description="Disordered" evidence="1">
    <location>
        <begin position="69"/>
        <end position="109"/>
    </location>
</feature>
<feature type="compositionally biased region" description="Acidic residues" evidence="1">
    <location>
        <begin position="77"/>
        <end position="109"/>
    </location>
</feature>
<evidence type="ECO:0000256" key="1">
    <source>
        <dbReference type="SAM" id="MobiDB-lite"/>
    </source>
</evidence>
<proteinExistence type="predicted"/>
<comment type="caution">
    <text evidence="3">The sequence shown here is derived from an EMBL/GenBank/DDBJ whole genome shotgun (WGS) entry which is preliminary data.</text>
</comment>
<sequence length="109" mass="12833">MQSWITTVLLALASKAVMGAPRPMEATQPPALYQDCYWDARVCWCTNIDGYNVRVSDYWCYYEQDEQSWQANYGQQQEEEPEEEYEDEDEDEDEEEGEEEEEGEDSDGY</sequence>
<keyword evidence="4" id="KW-1185">Reference proteome</keyword>
<evidence type="ECO:0000313" key="3">
    <source>
        <dbReference type="EMBL" id="KAL2884913.1"/>
    </source>
</evidence>
<evidence type="ECO:0000313" key="4">
    <source>
        <dbReference type="Proteomes" id="UP001610728"/>
    </source>
</evidence>
<dbReference type="EMBL" id="JABSNW010000009">
    <property type="protein sequence ID" value="KAL2884913.1"/>
    <property type="molecule type" value="Genomic_DNA"/>
</dbReference>
<protein>
    <submittedName>
        <fullName evidence="3">Uncharacterized protein</fullName>
    </submittedName>
</protein>
<feature type="chain" id="PRO_5047012032" evidence="2">
    <location>
        <begin position="20"/>
        <end position="109"/>
    </location>
</feature>
<name>A0ABR4M9J6_9PEZI</name>